<dbReference type="InterPro" id="IPR023271">
    <property type="entry name" value="Aquaporin-like"/>
</dbReference>
<comment type="caution">
    <text evidence="10">The sequence shown here is derived from an EMBL/GenBank/DDBJ whole genome shotgun (WGS) entry which is preliminary data.</text>
</comment>
<dbReference type="PROSITE" id="PS00221">
    <property type="entry name" value="MIP"/>
    <property type="match status" value="1"/>
</dbReference>
<evidence type="ECO:0000256" key="2">
    <source>
        <dbReference type="ARBA" id="ARBA00006175"/>
    </source>
</evidence>
<dbReference type="Gene3D" id="1.20.1080.10">
    <property type="entry name" value="Glycerol uptake facilitator protein"/>
    <property type="match status" value="1"/>
</dbReference>
<comment type="subcellular location">
    <subcellularLocation>
        <location evidence="1">Cell membrane</location>
        <topology evidence="1">Multi-pass membrane protein</topology>
    </subcellularLocation>
</comment>
<keyword evidence="3 8" id="KW-0813">Transport</keyword>
<dbReference type="InterPro" id="IPR034294">
    <property type="entry name" value="Aquaporin_transptr"/>
</dbReference>
<dbReference type="NCBIfam" id="TIGR00861">
    <property type="entry name" value="MIP"/>
    <property type="match status" value="1"/>
</dbReference>
<evidence type="ECO:0000256" key="5">
    <source>
        <dbReference type="ARBA" id="ARBA00022692"/>
    </source>
</evidence>
<feature type="transmembrane region" description="Helical" evidence="9">
    <location>
        <begin position="160"/>
        <end position="185"/>
    </location>
</feature>
<dbReference type="RefSeq" id="WP_169381150.1">
    <property type="nucleotide sequence ID" value="NZ_JAAXLA010000014.1"/>
</dbReference>
<organism evidence="10 11">
    <name type="scientific">Pseudonocardia acidicola</name>
    <dbReference type="NCBI Taxonomy" id="2724939"/>
    <lineage>
        <taxon>Bacteria</taxon>
        <taxon>Bacillati</taxon>
        <taxon>Actinomycetota</taxon>
        <taxon>Actinomycetes</taxon>
        <taxon>Pseudonocardiales</taxon>
        <taxon>Pseudonocardiaceae</taxon>
        <taxon>Pseudonocardia</taxon>
    </lineage>
</organism>
<dbReference type="InterPro" id="IPR000425">
    <property type="entry name" value="MIP"/>
</dbReference>
<evidence type="ECO:0000256" key="9">
    <source>
        <dbReference type="SAM" id="Phobius"/>
    </source>
</evidence>
<keyword evidence="11" id="KW-1185">Reference proteome</keyword>
<dbReference type="Proteomes" id="UP000820669">
    <property type="component" value="Unassembled WGS sequence"/>
</dbReference>
<evidence type="ECO:0000256" key="8">
    <source>
        <dbReference type="RuleBase" id="RU000477"/>
    </source>
</evidence>
<proteinExistence type="inferred from homology"/>
<feature type="transmembrane region" description="Helical" evidence="9">
    <location>
        <begin position="209"/>
        <end position="230"/>
    </location>
</feature>
<feature type="transmembrane region" description="Helical" evidence="9">
    <location>
        <begin position="39"/>
        <end position="60"/>
    </location>
</feature>
<keyword evidence="7 9" id="KW-0472">Membrane</keyword>
<evidence type="ECO:0000256" key="7">
    <source>
        <dbReference type="ARBA" id="ARBA00023136"/>
    </source>
</evidence>
<dbReference type="PANTHER" id="PTHR19139">
    <property type="entry name" value="AQUAPORIN TRANSPORTER"/>
    <property type="match status" value="1"/>
</dbReference>
<evidence type="ECO:0000256" key="6">
    <source>
        <dbReference type="ARBA" id="ARBA00022989"/>
    </source>
</evidence>
<accession>A0ABX1S832</accession>
<sequence>MGALPRRLVAELLGTALLVLFGAGSAVAAATVGAGSMDFAGLGFVGLSFGIAIAVAVYAFGTVSGAHINPAVTIALAVARRFSWADVVPYVVAQLVGATVGALLIVGMYGPRSVHVGLVGATTLADGVGIWSGLLAEVLATFLLVLTVMALAVDARAPAGWAGLMIGLAVACAIIVVAPLTGAALNPARAFGPYLVATLFGGTVPWREFPLYCVGPIIGGALAALVYLVVSEPAPAAAD</sequence>
<protein>
    <submittedName>
        <fullName evidence="10">Aquaporin family protein</fullName>
    </submittedName>
</protein>
<evidence type="ECO:0000313" key="10">
    <source>
        <dbReference type="EMBL" id="NMH97706.1"/>
    </source>
</evidence>
<dbReference type="EMBL" id="JAAXLA010000014">
    <property type="protein sequence ID" value="NMH97706.1"/>
    <property type="molecule type" value="Genomic_DNA"/>
</dbReference>
<dbReference type="SUPFAM" id="SSF81338">
    <property type="entry name" value="Aquaporin-like"/>
    <property type="match status" value="1"/>
</dbReference>
<keyword evidence="6 9" id="KW-1133">Transmembrane helix</keyword>
<keyword evidence="5 8" id="KW-0812">Transmembrane</keyword>
<dbReference type="PANTHER" id="PTHR19139:SF199">
    <property type="entry name" value="MIP17260P"/>
    <property type="match status" value="1"/>
</dbReference>
<evidence type="ECO:0000256" key="4">
    <source>
        <dbReference type="ARBA" id="ARBA00022475"/>
    </source>
</evidence>
<dbReference type="InterPro" id="IPR022357">
    <property type="entry name" value="MIP_CS"/>
</dbReference>
<dbReference type="PRINTS" id="PR00783">
    <property type="entry name" value="MINTRINSICP"/>
</dbReference>
<feature type="transmembrane region" description="Helical" evidence="9">
    <location>
        <begin position="87"/>
        <end position="110"/>
    </location>
</feature>
<dbReference type="Pfam" id="PF00230">
    <property type="entry name" value="MIP"/>
    <property type="match status" value="1"/>
</dbReference>
<comment type="similarity">
    <text evidence="2 8">Belongs to the MIP/aquaporin (TC 1.A.8) family.</text>
</comment>
<evidence type="ECO:0000313" key="11">
    <source>
        <dbReference type="Proteomes" id="UP000820669"/>
    </source>
</evidence>
<gene>
    <name evidence="10" type="ORF">HF526_10345</name>
</gene>
<reference evidence="10 11" key="1">
    <citation type="submission" date="2020-04" db="EMBL/GenBank/DDBJ databases">
        <authorList>
            <person name="Klaysubun C."/>
            <person name="Duangmal K."/>
            <person name="Lipun K."/>
        </authorList>
    </citation>
    <scope>NUCLEOTIDE SEQUENCE [LARGE SCALE GENOMIC DNA]</scope>
    <source>
        <strain evidence="10 11">K10HN5</strain>
    </source>
</reference>
<evidence type="ECO:0000256" key="3">
    <source>
        <dbReference type="ARBA" id="ARBA00022448"/>
    </source>
</evidence>
<keyword evidence="4" id="KW-1003">Cell membrane</keyword>
<name>A0ABX1S832_9PSEU</name>
<evidence type="ECO:0000256" key="1">
    <source>
        <dbReference type="ARBA" id="ARBA00004651"/>
    </source>
</evidence>
<feature type="transmembrane region" description="Helical" evidence="9">
    <location>
        <begin position="130"/>
        <end position="153"/>
    </location>
</feature>